<dbReference type="EMBL" id="JBIAWJ010000026">
    <property type="protein sequence ID" value="MFF4526556.1"/>
    <property type="molecule type" value="Genomic_DNA"/>
</dbReference>
<organism evidence="1 2">
    <name type="scientific">Streptomyces bluensis</name>
    <dbReference type="NCBI Taxonomy" id="33897"/>
    <lineage>
        <taxon>Bacteria</taxon>
        <taxon>Bacillati</taxon>
        <taxon>Actinomycetota</taxon>
        <taxon>Actinomycetes</taxon>
        <taxon>Kitasatosporales</taxon>
        <taxon>Streptomycetaceae</taxon>
        <taxon>Streptomyces</taxon>
    </lineage>
</organism>
<evidence type="ECO:0000313" key="2">
    <source>
        <dbReference type="Proteomes" id="UP001602058"/>
    </source>
</evidence>
<keyword evidence="2" id="KW-1185">Reference proteome</keyword>
<name>A0ABW6UT63_9ACTN</name>
<proteinExistence type="predicted"/>
<sequence length="89" mass="9689">MTRPQYGERTTANPCDPPVGLPGIPVGALVRDRATGREGTLRDVLLYRPADELPEREGRPARRLAFLRPVGGGREWTTEPDQVVPLGSG</sequence>
<accession>A0ABW6UT63</accession>
<protein>
    <recommendedName>
        <fullName evidence="3">PRC-barrel domain-containing protein</fullName>
    </recommendedName>
</protein>
<dbReference type="Proteomes" id="UP001602058">
    <property type="component" value="Unassembled WGS sequence"/>
</dbReference>
<evidence type="ECO:0000313" key="1">
    <source>
        <dbReference type="EMBL" id="MFF4526556.1"/>
    </source>
</evidence>
<dbReference type="RefSeq" id="WP_387892054.1">
    <property type="nucleotide sequence ID" value="NZ_JBIAWJ010000026.1"/>
</dbReference>
<gene>
    <name evidence="1" type="ORF">ACFY1D_34760</name>
</gene>
<comment type="caution">
    <text evidence="1">The sequence shown here is derived from an EMBL/GenBank/DDBJ whole genome shotgun (WGS) entry which is preliminary data.</text>
</comment>
<reference evidence="1 2" key="1">
    <citation type="submission" date="2024-10" db="EMBL/GenBank/DDBJ databases">
        <title>The Natural Products Discovery Center: Release of the First 8490 Sequenced Strains for Exploring Actinobacteria Biosynthetic Diversity.</title>
        <authorList>
            <person name="Kalkreuter E."/>
            <person name="Kautsar S.A."/>
            <person name="Yang D."/>
            <person name="Bader C.D."/>
            <person name="Teijaro C.N."/>
            <person name="Fluegel L."/>
            <person name="Davis C.M."/>
            <person name="Simpson J.R."/>
            <person name="Lauterbach L."/>
            <person name="Steele A.D."/>
            <person name="Gui C."/>
            <person name="Meng S."/>
            <person name="Li G."/>
            <person name="Viehrig K."/>
            <person name="Ye F."/>
            <person name="Su P."/>
            <person name="Kiefer A.F."/>
            <person name="Nichols A."/>
            <person name="Cepeda A.J."/>
            <person name="Yan W."/>
            <person name="Fan B."/>
            <person name="Jiang Y."/>
            <person name="Adhikari A."/>
            <person name="Zheng C.-J."/>
            <person name="Schuster L."/>
            <person name="Cowan T.M."/>
            <person name="Smanski M.J."/>
            <person name="Chevrette M.G."/>
            <person name="De Carvalho L.P.S."/>
            <person name="Shen B."/>
        </authorList>
    </citation>
    <scope>NUCLEOTIDE SEQUENCE [LARGE SCALE GENOMIC DNA]</scope>
    <source>
        <strain evidence="1 2">NPDC001390</strain>
    </source>
</reference>
<evidence type="ECO:0008006" key="3">
    <source>
        <dbReference type="Google" id="ProtNLM"/>
    </source>
</evidence>